<proteinExistence type="predicted"/>
<reference evidence="5 6" key="1">
    <citation type="submission" date="2015-07" db="EMBL/GenBank/DDBJ databases">
        <authorList>
            <person name="Noorani M."/>
        </authorList>
    </citation>
    <scope>NUCLEOTIDE SEQUENCE [LARGE SCALE GENOMIC DNA]</scope>
    <source>
        <strain evidence="5 6">NRRL B-24567</strain>
    </source>
</reference>
<dbReference type="EMBL" id="LGCN01000152">
    <property type="protein sequence ID" value="KOT39181.1"/>
    <property type="molecule type" value="Genomic_DNA"/>
</dbReference>
<evidence type="ECO:0000256" key="2">
    <source>
        <dbReference type="ARBA" id="ARBA00023268"/>
    </source>
</evidence>
<evidence type="ECO:0000256" key="1">
    <source>
        <dbReference type="ARBA" id="ARBA00022679"/>
    </source>
</evidence>
<feature type="non-terminal residue" evidence="5">
    <location>
        <position position="1"/>
    </location>
</feature>
<dbReference type="PATRIC" id="fig|36816.3.peg.3106"/>
<name>A0A0M9X8X9_9ACTN</name>
<sequence>VGEIAAAHVAGVLSLDDACTLVAARARLMQELPAGGAMMAIEATEEEVARELTAGVSVAAVNGPDAVVVAGDQAEVLALAAGFADRG</sequence>
<dbReference type="InterPro" id="IPR050091">
    <property type="entry name" value="PKS_NRPS_Biosynth_Enz"/>
</dbReference>
<evidence type="ECO:0000313" key="5">
    <source>
        <dbReference type="EMBL" id="KOT39181.1"/>
    </source>
</evidence>
<feature type="domain" description="Malonyl-CoA:ACP transacylase (MAT)" evidence="4">
    <location>
        <begin position="1"/>
        <end position="87"/>
    </location>
</feature>
<dbReference type="PANTHER" id="PTHR43775">
    <property type="entry name" value="FATTY ACID SYNTHASE"/>
    <property type="match status" value="1"/>
</dbReference>
<evidence type="ECO:0000256" key="3">
    <source>
        <dbReference type="ARBA" id="ARBA00023315"/>
    </source>
</evidence>
<keyword evidence="3" id="KW-0012">Acyltransferase</keyword>
<comment type="caution">
    <text evidence="5">The sequence shown here is derived from an EMBL/GenBank/DDBJ whole genome shotgun (WGS) entry which is preliminary data.</text>
</comment>
<dbReference type="Gene3D" id="3.40.366.10">
    <property type="entry name" value="Malonyl-Coenzyme A Acyl Carrier Protein, domain 2"/>
    <property type="match status" value="1"/>
</dbReference>
<feature type="non-terminal residue" evidence="5">
    <location>
        <position position="87"/>
    </location>
</feature>
<dbReference type="InterPro" id="IPR014043">
    <property type="entry name" value="Acyl_transferase_dom"/>
</dbReference>
<dbReference type="Proteomes" id="UP000037773">
    <property type="component" value="Unassembled WGS sequence"/>
</dbReference>
<dbReference type="AlphaFoldDB" id="A0A0M9X8X9"/>
<evidence type="ECO:0000259" key="4">
    <source>
        <dbReference type="SMART" id="SM00827"/>
    </source>
</evidence>
<dbReference type="RefSeq" id="WP_159043975.1">
    <property type="nucleotide sequence ID" value="NZ_LGCN01000152.1"/>
</dbReference>
<organism evidence="5 6">
    <name type="scientific">Streptomyces caelestis</name>
    <dbReference type="NCBI Taxonomy" id="36816"/>
    <lineage>
        <taxon>Bacteria</taxon>
        <taxon>Bacillati</taxon>
        <taxon>Actinomycetota</taxon>
        <taxon>Actinomycetes</taxon>
        <taxon>Kitasatosporales</taxon>
        <taxon>Streptomycetaceae</taxon>
        <taxon>Streptomyces</taxon>
    </lineage>
</organism>
<dbReference type="SUPFAM" id="SSF52151">
    <property type="entry name" value="FabD/lysophospholipase-like"/>
    <property type="match status" value="1"/>
</dbReference>
<evidence type="ECO:0000313" key="6">
    <source>
        <dbReference type="Proteomes" id="UP000037773"/>
    </source>
</evidence>
<dbReference type="GO" id="GO:0006633">
    <property type="term" value="P:fatty acid biosynthetic process"/>
    <property type="evidence" value="ECO:0007669"/>
    <property type="project" value="TreeGrafter"/>
</dbReference>
<accession>A0A0M9X8X9</accession>
<dbReference type="OrthoDB" id="9778690at2"/>
<keyword evidence="2" id="KW-0511">Multifunctional enzyme</keyword>
<dbReference type="SMART" id="SM00827">
    <property type="entry name" value="PKS_AT"/>
    <property type="match status" value="1"/>
</dbReference>
<dbReference type="InterPro" id="IPR016036">
    <property type="entry name" value="Malonyl_transacylase_ACP-bd"/>
</dbReference>
<dbReference type="Pfam" id="PF00698">
    <property type="entry name" value="Acyl_transf_1"/>
    <property type="match status" value="1"/>
</dbReference>
<dbReference type="GO" id="GO:0004312">
    <property type="term" value="F:fatty acid synthase activity"/>
    <property type="evidence" value="ECO:0007669"/>
    <property type="project" value="TreeGrafter"/>
</dbReference>
<keyword evidence="6" id="KW-1185">Reference proteome</keyword>
<dbReference type="SUPFAM" id="SSF55048">
    <property type="entry name" value="Probable ACP-binding domain of malonyl-CoA ACP transacylase"/>
    <property type="match status" value="1"/>
</dbReference>
<dbReference type="InterPro" id="IPR001227">
    <property type="entry name" value="Ac_transferase_dom_sf"/>
</dbReference>
<dbReference type="PANTHER" id="PTHR43775:SF51">
    <property type="entry name" value="INACTIVE PHENOLPHTHIOCEROL SYNTHESIS POLYKETIDE SYNTHASE TYPE I PKS1-RELATED"/>
    <property type="match status" value="1"/>
</dbReference>
<gene>
    <name evidence="5" type="ORF">ADK41_14380</name>
</gene>
<protein>
    <recommendedName>
        <fullName evidence="4">Malonyl-CoA:ACP transacylase (MAT) domain-containing protein</fullName>
    </recommendedName>
</protein>
<dbReference type="InterPro" id="IPR016035">
    <property type="entry name" value="Acyl_Trfase/lysoPLipase"/>
</dbReference>
<keyword evidence="1" id="KW-0808">Transferase</keyword>